<sequence>MIRKAQAPWSAPTSAGGPTGKVVFDFIGRTEATRGARRWSWTILEVKFILSSLVIKESLQSKDSFYFTGKPLHISKTLRTLLVIDGFYIIIFS</sequence>
<name>A0A944CK87_9BACI</name>
<evidence type="ECO:0000313" key="1">
    <source>
        <dbReference type="EMBL" id="MBS8264304.1"/>
    </source>
</evidence>
<protein>
    <submittedName>
        <fullName evidence="1">Uncharacterized protein</fullName>
    </submittedName>
</protein>
<evidence type="ECO:0000313" key="2">
    <source>
        <dbReference type="Proteomes" id="UP000761411"/>
    </source>
</evidence>
<comment type="caution">
    <text evidence="1">The sequence shown here is derived from an EMBL/GenBank/DDBJ whole genome shotgun (WGS) entry which is preliminary data.</text>
</comment>
<proteinExistence type="predicted"/>
<gene>
    <name evidence="1" type="ORF">DYI25_07635</name>
</gene>
<accession>A0A944CK87</accession>
<organism evidence="1 2">
    <name type="scientific">Mesobacillus boroniphilus</name>
    <dbReference type="NCBI Taxonomy" id="308892"/>
    <lineage>
        <taxon>Bacteria</taxon>
        <taxon>Bacillati</taxon>
        <taxon>Bacillota</taxon>
        <taxon>Bacilli</taxon>
        <taxon>Bacillales</taxon>
        <taxon>Bacillaceae</taxon>
        <taxon>Mesobacillus</taxon>
    </lineage>
</organism>
<reference evidence="1 2" key="1">
    <citation type="journal article" date="2021" name="Microorganisms">
        <title>Bacterial Dimethylsulfoniopropionate Biosynthesis in the East China Sea.</title>
        <authorList>
            <person name="Liu J."/>
            <person name="Zhang Y."/>
            <person name="Liu J."/>
            <person name="Zhong H."/>
            <person name="Williams B.T."/>
            <person name="Zheng Y."/>
            <person name="Curson A.R.J."/>
            <person name="Sun C."/>
            <person name="Sun H."/>
            <person name="Song D."/>
            <person name="Wagner Mackenzie B."/>
            <person name="Bermejo Martinez A."/>
            <person name="Todd J.D."/>
            <person name="Zhang X.H."/>
        </authorList>
    </citation>
    <scope>NUCLEOTIDE SEQUENCE [LARGE SCALE GENOMIC DNA]</scope>
    <source>
        <strain evidence="1 2">ESS08</strain>
    </source>
</reference>
<keyword evidence="2" id="KW-1185">Reference proteome</keyword>
<dbReference type="Proteomes" id="UP000761411">
    <property type="component" value="Unassembled WGS sequence"/>
</dbReference>
<dbReference type="EMBL" id="QTKX01000001">
    <property type="protein sequence ID" value="MBS8264304.1"/>
    <property type="molecule type" value="Genomic_DNA"/>
</dbReference>
<dbReference type="AlphaFoldDB" id="A0A944CK87"/>